<feature type="chain" id="PRO_5022951629" evidence="2">
    <location>
        <begin position="26"/>
        <end position="60"/>
    </location>
</feature>
<reference evidence="3 4" key="1">
    <citation type="submission" date="2019-05" db="EMBL/GenBank/DDBJ databases">
        <title>Another draft genome of Portunus trituberculatus and its Hox gene families provides insights of decapod evolution.</title>
        <authorList>
            <person name="Jeong J.-H."/>
            <person name="Song I."/>
            <person name="Kim S."/>
            <person name="Choi T."/>
            <person name="Kim D."/>
            <person name="Ryu S."/>
            <person name="Kim W."/>
        </authorList>
    </citation>
    <scope>NUCLEOTIDE SEQUENCE [LARGE SCALE GENOMIC DNA]</scope>
    <source>
        <tissue evidence="3">Muscle</tissue>
    </source>
</reference>
<sequence>MRMTGFFLIAQMAGAGFLALPRATADTGGQRRWGSGQGRAGKNEARRVGKGKRAGGWVTF</sequence>
<keyword evidence="4" id="KW-1185">Reference proteome</keyword>
<evidence type="ECO:0000256" key="1">
    <source>
        <dbReference type="SAM" id="MobiDB-lite"/>
    </source>
</evidence>
<accession>A0A5B7J9V4</accession>
<evidence type="ECO:0000313" key="4">
    <source>
        <dbReference type="Proteomes" id="UP000324222"/>
    </source>
</evidence>
<dbReference type="EMBL" id="VSRR010093231">
    <property type="protein sequence ID" value="MPC92982.1"/>
    <property type="molecule type" value="Genomic_DNA"/>
</dbReference>
<name>A0A5B7J9V4_PORTR</name>
<protein>
    <submittedName>
        <fullName evidence="3">Uncharacterized protein</fullName>
    </submittedName>
</protein>
<dbReference type="AlphaFoldDB" id="A0A5B7J9V4"/>
<evidence type="ECO:0000256" key="2">
    <source>
        <dbReference type="SAM" id="SignalP"/>
    </source>
</evidence>
<keyword evidence="2" id="KW-0732">Signal</keyword>
<proteinExistence type="predicted"/>
<feature type="region of interest" description="Disordered" evidence="1">
    <location>
        <begin position="26"/>
        <end position="60"/>
    </location>
</feature>
<dbReference type="Proteomes" id="UP000324222">
    <property type="component" value="Unassembled WGS sequence"/>
</dbReference>
<organism evidence="3 4">
    <name type="scientific">Portunus trituberculatus</name>
    <name type="common">Swimming crab</name>
    <name type="synonym">Neptunus trituberculatus</name>
    <dbReference type="NCBI Taxonomy" id="210409"/>
    <lineage>
        <taxon>Eukaryota</taxon>
        <taxon>Metazoa</taxon>
        <taxon>Ecdysozoa</taxon>
        <taxon>Arthropoda</taxon>
        <taxon>Crustacea</taxon>
        <taxon>Multicrustacea</taxon>
        <taxon>Malacostraca</taxon>
        <taxon>Eumalacostraca</taxon>
        <taxon>Eucarida</taxon>
        <taxon>Decapoda</taxon>
        <taxon>Pleocyemata</taxon>
        <taxon>Brachyura</taxon>
        <taxon>Eubrachyura</taxon>
        <taxon>Portunoidea</taxon>
        <taxon>Portunidae</taxon>
        <taxon>Portuninae</taxon>
        <taxon>Portunus</taxon>
    </lineage>
</organism>
<feature type="signal peptide" evidence="2">
    <location>
        <begin position="1"/>
        <end position="25"/>
    </location>
</feature>
<evidence type="ECO:0000313" key="3">
    <source>
        <dbReference type="EMBL" id="MPC92982.1"/>
    </source>
</evidence>
<comment type="caution">
    <text evidence="3">The sequence shown here is derived from an EMBL/GenBank/DDBJ whole genome shotgun (WGS) entry which is preliminary data.</text>
</comment>
<gene>
    <name evidence="3" type="ORF">E2C01_088097</name>
</gene>